<dbReference type="InterPro" id="IPR004045">
    <property type="entry name" value="Glutathione_S-Trfase_N"/>
</dbReference>
<dbReference type="OrthoDB" id="9795329at2"/>
<accession>A0A922P1L2</accession>
<gene>
    <name evidence="2" type="ORF">GV68_05940</name>
</gene>
<evidence type="ECO:0000259" key="1">
    <source>
        <dbReference type="PROSITE" id="PS50404"/>
    </source>
</evidence>
<reference evidence="2 3" key="1">
    <citation type="submission" date="2014-06" db="EMBL/GenBank/DDBJ databases">
        <title>Rhizobium pelagicum/R2-400B4.</title>
        <authorList>
            <person name="Kimes N.E."/>
            <person name="Lopez-Perez M."/>
        </authorList>
    </citation>
    <scope>NUCLEOTIDE SEQUENCE [LARGE SCALE GENOMIC DNA]</scope>
    <source>
        <strain evidence="2 3">R2-400B4</strain>
    </source>
</reference>
<comment type="caution">
    <text evidence="2">The sequence shown here is derived from an EMBL/GenBank/DDBJ whole genome shotgun (WGS) entry which is preliminary data.</text>
</comment>
<proteinExistence type="predicted"/>
<dbReference type="Pfam" id="PF13410">
    <property type="entry name" value="GST_C_2"/>
    <property type="match status" value="1"/>
</dbReference>
<dbReference type="InterPro" id="IPR040079">
    <property type="entry name" value="Glutathione_S-Trfase"/>
</dbReference>
<dbReference type="CDD" id="cd03205">
    <property type="entry name" value="GST_C_6"/>
    <property type="match status" value="1"/>
</dbReference>
<dbReference type="CDD" id="cd03049">
    <property type="entry name" value="GST_N_3"/>
    <property type="match status" value="1"/>
</dbReference>
<dbReference type="PROSITE" id="PS50404">
    <property type="entry name" value="GST_NTER"/>
    <property type="match status" value="1"/>
</dbReference>
<dbReference type="SUPFAM" id="SSF52833">
    <property type="entry name" value="Thioredoxin-like"/>
    <property type="match status" value="1"/>
</dbReference>
<sequence length="199" mass="22374">MKLLYSPASPYAAKVRMAARQAGIDLQTVVTATGDNPPELLTNNPLGKIPTLLRDGEPPIYDSVAIMHYLDRLSGGMLYPKKDPKRTDAEVLEALCDGMMDSLLAIMNEKRSRPEDKVHQPWLDKQWDKVSRALDHLNGHLPKTGKKLHGGHFALAAVLSYLDLRFDDKNWRDGRPDLAQWPEAFLKRFPDYAELKASA</sequence>
<dbReference type="InterPro" id="IPR036282">
    <property type="entry name" value="Glutathione-S-Trfase_C_sf"/>
</dbReference>
<name>A0A922P1L2_9HYPH</name>
<evidence type="ECO:0000313" key="2">
    <source>
        <dbReference type="EMBL" id="KEQ06997.1"/>
    </source>
</evidence>
<dbReference type="Gene3D" id="3.40.30.10">
    <property type="entry name" value="Glutaredoxin"/>
    <property type="match status" value="1"/>
</dbReference>
<dbReference type="Pfam" id="PF13417">
    <property type="entry name" value="GST_N_3"/>
    <property type="match status" value="1"/>
</dbReference>
<dbReference type="PANTHER" id="PTHR43968:SF6">
    <property type="entry name" value="GLUTATHIONE S-TRANSFERASE OMEGA"/>
    <property type="match status" value="1"/>
</dbReference>
<evidence type="ECO:0000313" key="3">
    <source>
        <dbReference type="Proteomes" id="UP000052167"/>
    </source>
</evidence>
<dbReference type="SFLD" id="SFLDS00019">
    <property type="entry name" value="Glutathione_Transferase_(cytos"/>
    <property type="match status" value="1"/>
</dbReference>
<dbReference type="Gene3D" id="1.20.1050.10">
    <property type="match status" value="1"/>
</dbReference>
<dbReference type="AlphaFoldDB" id="A0A922P1L2"/>
<dbReference type="InterPro" id="IPR036249">
    <property type="entry name" value="Thioredoxin-like_sf"/>
</dbReference>
<dbReference type="GO" id="GO:0005737">
    <property type="term" value="C:cytoplasm"/>
    <property type="evidence" value="ECO:0007669"/>
    <property type="project" value="TreeGrafter"/>
</dbReference>
<dbReference type="Proteomes" id="UP000052167">
    <property type="component" value="Unassembled WGS sequence"/>
</dbReference>
<dbReference type="RefSeq" id="WP_037167407.1">
    <property type="nucleotide sequence ID" value="NZ_CAJXID010000032.1"/>
</dbReference>
<dbReference type="PANTHER" id="PTHR43968">
    <property type="match status" value="1"/>
</dbReference>
<dbReference type="SUPFAM" id="SSF47616">
    <property type="entry name" value="GST C-terminal domain-like"/>
    <property type="match status" value="1"/>
</dbReference>
<organism evidence="2 3">
    <name type="scientific">Pseudorhizobium pelagicum</name>
    <dbReference type="NCBI Taxonomy" id="1509405"/>
    <lineage>
        <taxon>Bacteria</taxon>
        <taxon>Pseudomonadati</taxon>
        <taxon>Pseudomonadota</taxon>
        <taxon>Alphaproteobacteria</taxon>
        <taxon>Hyphomicrobiales</taxon>
        <taxon>Rhizobiaceae</taxon>
        <taxon>Rhizobium/Agrobacterium group</taxon>
        <taxon>Pseudorhizobium</taxon>
    </lineage>
</organism>
<feature type="domain" description="GST N-terminal" evidence="1">
    <location>
        <begin position="1"/>
        <end position="78"/>
    </location>
</feature>
<dbReference type="InterPro" id="IPR050983">
    <property type="entry name" value="GST_Omega/HSP26"/>
</dbReference>
<keyword evidence="3" id="KW-1185">Reference proteome</keyword>
<dbReference type="EMBL" id="JOKJ01000014">
    <property type="protein sequence ID" value="KEQ06997.1"/>
    <property type="molecule type" value="Genomic_DNA"/>
</dbReference>
<protein>
    <submittedName>
        <fullName evidence="2">Glutathione S-transferase</fullName>
    </submittedName>
</protein>